<feature type="compositionally biased region" description="Polar residues" evidence="2">
    <location>
        <begin position="502"/>
        <end position="511"/>
    </location>
</feature>
<dbReference type="AlphaFoldDB" id="A0A9P7QNS4"/>
<dbReference type="InterPro" id="IPR046757">
    <property type="entry name" value="YL1_N"/>
</dbReference>
<reference evidence="4 5" key="1">
    <citation type="journal article" date="2020" name="bioRxiv">
        <title>Whole genome comparisons of ergot fungi reveals the divergence and evolution of species within the genus Claviceps are the result of varying mechanisms driving genome evolution and host range expansion.</title>
        <authorList>
            <person name="Wyka S.A."/>
            <person name="Mondo S.J."/>
            <person name="Liu M."/>
            <person name="Dettman J."/>
            <person name="Nalam V."/>
            <person name="Broders K.D."/>
        </authorList>
    </citation>
    <scope>NUCLEOTIDE SEQUENCE [LARGE SCALE GENOMIC DNA]</scope>
    <source>
        <strain evidence="4 5">Clav52</strain>
    </source>
</reference>
<organism evidence="4 5">
    <name type="scientific">Claviceps aff. purpurea</name>
    <dbReference type="NCBI Taxonomy" id="1967640"/>
    <lineage>
        <taxon>Eukaryota</taxon>
        <taxon>Fungi</taxon>
        <taxon>Dikarya</taxon>
        <taxon>Ascomycota</taxon>
        <taxon>Pezizomycotina</taxon>
        <taxon>Sordariomycetes</taxon>
        <taxon>Hypocreomycetidae</taxon>
        <taxon>Hypocreales</taxon>
        <taxon>Clavicipitaceae</taxon>
        <taxon>Claviceps</taxon>
    </lineage>
</organism>
<feature type="compositionally biased region" description="Basic and acidic residues" evidence="2">
    <location>
        <begin position="296"/>
        <end position="310"/>
    </location>
</feature>
<feature type="region of interest" description="Disordered" evidence="2">
    <location>
        <begin position="735"/>
        <end position="847"/>
    </location>
</feature>
<feature type="compositionally biased region" description="Low complexity" evidence="2">
    <location>
        <begin position="445"/>
        <end position="454"/>
    </location>
</feature>
<feature type="compositionally biased region" description="Basic and acidic residues" evidence="2">
    <location>
        <begin position="780"/>
        <end position="793"/>
    </location>
</feature>
<sequence>MSDQDTSQLSESLSDLDSLSDSDDAPVPQTGWLATTRERRSTAGNRMKSVLANEDPDSDLELLFAEDENDQGFSDVGSDGSDVQMDSSSDDEDDNNANADDLEGEKELERQAKAKSTAQRKRKAQEAIPAKFRKKVRIDPTATASTTSAPPPPRPKKKSERTSWLPSAADLPTRASSRKTTRISKEQLHLQMAEREARRLKQLAQMEKKAARLEAMKKPPMTQEERLAEAAIVEERNSKSLNRWEEAEKQREQERKAKLAALNQRTLRGPFITFWSGKGQWDDLELRSLRPYVTEVEEKPKKKKKEKPDKGGAGMRGKKNKDSIAAMEGQEDGSVTGGEAKQTGDVKNKSATHSGEEQLEMTPGGKADESKDGSKQSRSMAKETDTGRHAVAQRPIEGMGSHLSAVDRVSADIGMSLPGSPTSSSTDTPSATPVPSQPAGALYKATTTTTAATTKDVEAPPPLPPSSVHTALAAPSIPRPHESRPPGVLAAPILAPPPGMNMNGSRTTEAPKSNILAPPTISLSEPSQVSLSEPKSHASSETHLQTARAEESVARPPQPRSLLSATTPSSDSRDVSADPDAPASAQPETDADADAEPEPPRDMNATRNGIIYQNFSEAAMRDRNIQTLVLFGRKMSRLPSTLSLPHTPFQTPIIKTRLKKREYSPTPPGPAAPPVCVITNNPARYQDPKTGLPFYNMYAYKELQRLYHGDYNWSRLIGAWVGSGSCAAKGVPERFLNPKAESERRPRPATATATATATPSAPVPASAKDPVQLATDGDDREVAKHEELPKSVEGESGAGGVREQPSGTINVEANAHANVSATSSSSRDLPNAKKAVEQQGPPVVVIE</sequence>
<feature type="compositionally biased region" description="Low complexity" evidence="2">
    <location>
        <begin position="1"/>
        <end position="17"/>
    </location>
</feature>
<evidence type="ECO:0000313" key="5">
    <source>
        <dbReference type="Proteomes" id="UP000707071"/>
    </source>
</evidence>
<feature type="compositionally biased region" description="Acidic residues" evidence="2">
    <location>
        <begin position="88"/>
        <end position="104"/>
    </location>
</feature>
<comment type="caution">
    <text evidence="4">The sequence shown here is derived from an EMBL/GenBank/DDBJ whole genome shotgun (WGS) entry which is preliminary data.</text>
</comment>
<accession>A0A9P7QNS4</accession>
<feature type="compositionally biased region" description="Basic and acidic residues" evidence="2">
    <location>
        <begin position="366"/>
        <end position="388"/>
    </location>
</feature>
<protein>
    <recommendedName>
        <fullName evidence="3">Vps72/YL1 C-terminal domain-containing protein</fullName>
    </recommendedName>
</protein>
<dbReference type="GO" id="GO:0005634">
    <property type="term" value="C:nucleus"/>
    <property type="evidence" value="ECO:0007669"/>
    <property type="project" value="TreeGrafter"/>
</dbReference>
<dbReference type="InterPro" id="IPR013272">
    <property type="entry name" value="Vps72/YL1_C"/>
</dbReference>
<dbReference type="Proteomes" id="UP000707071">
    <property type="component" value="Unassembled WGS sequence"/>
</dbReference>
<dbReference type="PANTHER" id="PTHR13275">
    <property type="entry name" value="YL-1 PROTEIN TRANSCRIPTION FACTOR-LIKE 1"/>
    <property type="match status" value="1"/>
</dbReference>
<feature type="region of interest" description="Disordered" evidence="2">
    <location>
        <begin position="1"/>
        <end position="187"/>
    </location>
</feature>
<evidence type="ECO:0000256" key="1">
    <source>
        <dbReference type="ARBA" id="ARBA00006832"/>
    </source>
</evidence>
<feature type="region of interest" description="Disordered" evidence="2">
    <location>
        <begin position="292"/>
        <end position="605"/>
    </location>
</feature>
<feature type="compositionally biased region" description="Low complexity" evidence="2">
    <location>
        <begin position="578"/>
        <end position="587"/>
    </location>
</feature>
<evidence type="ECO:0000259" key="3">
    <source>
        <dbReference type="SMART" id="SM00993"/>
    </source>
</evidence>
<name>A0A9P7QNS4_9HYPO</name>
<dbReference type="EMBL" id="SRRH01000044">
    <property type="protein sequence ID" value="KAG6301428.1"/>
    <property type="molecule type" value="Genomic_DNA"/>
</dbReference>
<dbReference type="PANTHER" id="PTHR13275:SF4">
    <property type="entry name" value="VACUOLAR PROTEIN SORTING-ASSOCIATED PROTEIN 72 HOMOLOG"/>
    <property type="match status" value="1"/>
</dbReference>
<dbReference type="Pfam" id="PF05764">
    <property type="entry name" value="YL1"/>
    <property type="match status" value="1"/>
</dbReference>
<dbReference type="SMART" id="SM00993">
    <property type="entry name" value="YL1_C"/>
    <property type="match status" value="1"/>
</dbReference>
<evidence type="ECO:0000256" key="2">
    <source>
        <dbReference type="SAM" id="MobiDB-lite"/>
    </source>
</evidence>
<feature type="compositionally biased region" description="Low complexity" evidence="2">
    <location>
        <begin position="416"/>
        <end position="434"/>
    </location>
</feature>
<dbReference type="Pfam" id="PF08265">
    <property type="entry name" value="YL1_C"/>
    <property type="match status" value="1"/>
</dbReference>
<gene>
    <name evidence="4" type="ORF">E4U09_005296</name>
</gene>
<keyword evidence="5" id="KW-1185">Reference proteome</keyword>
<feature type="compositionally biased region" description="Polar residues" evidence="2">
    <location>
        <begin position="521"/>
        <end position="533"/>
    </location>
</feature>
<feature type="compositionally biased region" description="Low complexity" evidence="2">
    <location>
        <begin position="71"/>
        <end position="87"/>
    </location>
</feature>
<feature type="compositionally biased region" description="Polar residues" evidence="2">
    <location>
        <begin position="805"/>
        <end position="828"/>
    </location>
</feature>
<comment type="similarity">
    <text evidence="1">Belongs to the VPS72/YL1 family.</text>
</comment>
<proteinExistence type="inferred from homology"/>
<feature type="domain" description="Vps72/YL1 C-terminal" evidence="3">
    <location>
        <begin position="674"/>
        <end position="703"/>
    </location>
</feature>
<feature type="compositionally biased region" description="Acidic residues" evidence="2">
    <location>
        <begin position="54"/>
        <end position="70"/>
    </location>
</feature>
<evidence type="ECO:0000313" key="4">
    <source>
        <dbReference type="EMBL" id="KAG6301428.1"/>
    </source>
</evidence>
<feature type="compositionally biased region" description="Low complexity" evidence="2">
    <location>
        <begin position="748"/>
        <end position="767"/>
    </location>
</feature>